<dbReference type="Proteomes" id="UP000000960">
    <property type="component" value="Chromosome"/>
</dbReference>
<evidence type="ECO:0000256" key="5">
    <source>
        <dbReference type="PIRSR" id="PIRSR004869-50"/>
    </source>
</evidence>
<dbReference type="STRING" id="521095.Apar_0526"/>
<dbReference type="InterPro" id="IPR016431">
    <property type="entry name" value="Pyrv-formate_lyase-activ_prd"/>
</dbReference>
<dbReference type="InterPro" id="IPR013785">
    <property type="entry name" value="Aldolase_TIM"/>
</dbReference>
<dbReference type="SFLD" id="SFLDS00029">
    <property type="entry name" value="Radical_SAM"/>
    <property type="match status" value="1"/>
</dbReference>
<dbReference type="PIRSF" id="PIRSF004869">
    <property type="entry name" value="PflX_prd"/>
    <property type="match status" value="1"/>
</dbReference>
<dbReference type="PANTHER" id="PTHR43075">
    <property type="entry name" value="FORMATE LYASE ACTIVATING ENZYME, PUTATIVE (AFU_ORTHOLOGUE AFUA_2G15630)-RELATED"/>
    <property type="match status" value="1"/>
</dbReference>
<dbReference type="EMBL" id="CP001721">
    <property type="protein sequence ID" value="ACV50957.1"/>
    <property type="molecule type" value="Genomic_DNA"/>
</dbReference>
<comment type="cofactor">
    <cofactor evidence="5">
        <name>[4Fe-4S] cluster</name>
        <dbReference type="ChEBI" id="CHEBI:49883"/>
    </cofactor>
    <text evidence="5">Binds 1 [4Fe-4S] cluster. The cluster is coordinated with 3 cysteines and an exchangeable S-adenosyl-L-methionine.</text>
</comment>
<protein>
    <submittedName>
        <fullName evidence="7">Radical SAM domain protein</fullName>
    </submittedName>
</protein>
<dbReference type="SFLD" id="SFLDG01099">
    <property type="entry name" value="Uncharacterised_Radical_SAM_Su"/>
    <property type="match status" value="1"/>
</dbReference>
<evidence type="ECO:0000259" key="6">
    <source>
        <dbReference type="Pfam" id="PF04055"/>
    </source>
</evidence>
<evidence type="ECO:0000313" key="7">
    <source>
        <dbReference type="EMBL" id="ACV50957.1"/>
    </source>
</evidence>
<dbReference type="InterPro" id="IPR058240">
    <property type="entry name" value="rSAM_sf"/>
</dbReference>
<dbReference type="InterPro" id="IPR007197">
    <property type="entry name" value="rSAM"/>
</dbReference>
<dbReference type="CDD" id="cd01335">
    <property type="entry name" value="Radical_SAM"/>
    <property type="match status" value="1"/>
</dbReference>
<organism evidence="7 8">
    <name type="scientific">Lancefieldella parvula (strain ATCC 33793 / DSM 20469 / CCUG 32760 / JCM 10300 / KCTC 3663 / VPI 0546 / 1246)</name>
    <name type="common">Atopobium parvulum</name>
    <dbReference type="NCBI Taxonomy" id="521095"/>
    <lineage>
        <taxon>Bacteria</taxon>
        <taxon>Bacillati</taxon>
        <taxon>Actinomycetota</taxon>
        <taxon>Coriobacteriia</taxon>
        <taxon>Coriobacteriales</taxon>
        <taxon>Atopobiaceae</taxon>
        <taxon>Lancefieldella</taxon>
    </lineage>
</organism>
<name>C8WA19_LANP1</name>
<proteinExistence type="predicted"/>
<evidence type="ECO:0000256" key="1">
    <source>
        <dbReference type="ARBA" id="ARBA00022691"/>
    </source>
</evidence>
<evidence type="ECO:0000313" key="8">
    <source>
        <dbReference type="Proteomes" id="UP000000960"/>
    </source>
</evidence>
<dbReference type="KEGG" id="apv:Apar_0526"/>
<evidence type="ECO:0000256" key="3">
    <source>
        <dbReference type="ARBA" id="ARBA00023004"/>
    </source>
</evidence>
<feature type="domain" description="Radical SAM core" evidence="6">
    <location>
        <begin position="67"/>
        <end position="195"/>
    </location>
</feature>
<keyword evidence="2 5" id="KW-0479">Metal-binding</keyword>
<dbReference type="GO" id="GO:0046872">
    <property type="term" value="F:metal ion binding"/>
    <property type="evidence" value="ECO:0007669"/>
    <property type="project" value="UniProtKB-KW"/>
</dbReference>
<keyword evidence="8" id="KW-1185">Reference proteome</keyword>
<dbReference type="PANTHER" id="PTHR43075:SF1">
    <property type="entry name" value="FORMATE LYASE ACTIVATING ENZYME, PUTATIVE (AFU_ORTHOLOGUE AFUA_2G15630)-RELATED"/>
    <property type="match status" value="1"/>
</dbReference>
<keyword evidence="4 5" id="KW-0411">Iron-sulfur</keyword>
<evidence type="ECO:0000256" key="4">
    <source>
        <dbReference type="ARBA" id="ARBA00023014"/>
    </source>
</evidence>
<dbReference type="GO" id="GO:0051536">
    <property type="term" value="F:iron-sulfur cluster binding"/>
    <property type="evidence" value="ECO:0007669"/>
    <property type="project" value="UniProtKB-KW"/>
</dbReference>
<feature type="binding site" evidence="5">
    <location>
        <position position="76"/>
    </location>
    <ligand>
        <name>[4Fe-4S] cluster</name>
        <dbReference type="ChEBI" id="CHEBI:49883"/>
        <note>4Fe-4S-S-AdoMet</note>
    </ligand>
</feature>
<gene>
    <name evidence="7" type="ordered locus">Apar_0526</name>
</gene>
<dbReference type="Pfam" id="PF04055">
    <property type="entry name" value="Radical_SAM"/>
    <property type="match status" value="1"/>
</dbReference>
<dbReference type="SUPFAM" id="SSF102114">
    <property type="entry name" value="Radical SAM enzymes"/>
    <property type="match status" value="1"/>
</dbReference>
<dbReference type="GO" id="GO:0003824">
    <property type="term" value="F:catalytic activity"/>
    <property type="evidence" value="ECO:0007669"/>
    <property type="project" value="InterPro"/>
</dbReference>
<reference evidence="7 8" key="1">
    <citation type="journal article" date="2009" name="Stand. Genomic Sci.">
        <title>Complete genome sequence of Atopobium parvulum type strain (IPP 1246).</title>
        <authorList>
            <person name="Copeland A."/>
            <person name="Sikorski J."/>
            <person name="Lapidus A."/>
            <person name="Nolan M."/>
            <person name="Del Rio T.G."/>
            <person name="Lucas S."/>
            <person name="Chen F."/>
            <person name="Tice H."/>
            <person name="Pitluck S."/>
            <person name="Cheng J.F."/>
            <person name="Pukall R."/>
            <person name="Chertkov O."/>
            <person name="Brettin T."/>
            <person name="Han C."/>
            <person name="Detter J.C."/>
            <person name="Kuske C."/>
            <person name="Bruce D."/>
            <person name="Goodwin L."/>
            <person name="Ivanova N."/>
            <person name="Mavromatis K."/>
            <person name="Mikhailova N."/>
            <person name="Chen A."/>
            <person name="Palaniappan K."/>
            <person name="Chain P."/>
            <person name="Rohde M."/>
            <person name="Goker M."/>
            <person name="Bristow J."/>
            <person name="Eisen J.A."/>
            <person name="Markowitz V."/>
            <person name="Hugenholtz P."/>
            <person name="Kyrpides N.C."/>
            <person name="Klenk H.P."/>
            <person name="Detter J.C."/>
        </authorList>
    </citation>
    <scope>NUCLEOTIDE SEQUENCE [LARGE SCALE GENOMIC DNA]</scope>
    <source>
        <strain evidence="8">ATCC 33793 / DSM 20469 / CCUG 32760 / JCM 10300 / KCTC 3663 / VPI 0546 / 1246</strain>
    </source>
</reference>
<dbReference type="Gene3D" id="3.20.20.70">
    <property type="entry name" value="Aldolase class I"/>
    <property type="match status" value="1"/>
</dbReference>
<feature type="binding site" evidence="5">
    <location>
        <position position="72"/>
    </location>
    <ligand>
        <name>[4Fe-4S] cluster</name>
        <dbReference type="ChEBI" id="CHEBI:49883"/>
        <note>4Fe-4S-S-AdoMet</note>
    </ligand>
</feature>
<accession>C8WA19</accession>
<dbReference type="HOGENOM" id="CLU_062674_0_1_11"/>
<dbReference type="InterPro" id="IPR040085">
    <property type="entry name" value="MJ0674-like"/>
</dbReference>
<dbReference type="AlphaFoldDB" id="C8WA19"/>
<sequence>MGSAPSPNALTFSAYDVCELCPRRCRAQRNAGKAGLCGASNTIRVARSALHFWEEPPISGEAGSGAIFFTGCPLRCVFCQNHQISQEGFGKPVTTERLAQMMLELQAQGALNINLVTPLHFSPHIIEAVTLAKEAGLTLPVVCNTSGYELPEVVQKVSSVIDIWLTDVKYADPKLAKELSYAADYPEMSMAALEVMYNSVMSRGGRKFDDDGRMLQGIIVRHLVMPTHADDSCEVLNRVWNLCHNDVDVSIMNQYTPNERMRATGGPLSKTLSDEEYELVLCHADDLGFENLWWQEGGTVSESFVPAFDATGVEGPALKPRAAYGSNADDGYIATSISNTQTEE</sequence>
<keyword evidence="1 5" id="KW-0949">S-adenosyl-L-methionine</keyword>
<feature type="binding site" evidence="5">
    <location>
        <position position="79"/>
    </location>
    <ligand>
        <name>[4Fe-4S] cluster</name>
        <dbReference type="ChEBI" id="CHEBI:49883"/>
        <note>4Fe-4S-S-AdoMet</note>
    </ligand>
</feature>
<evidence type="ECO:0000256" key="2">
    <source>
        <dbReference type="ARBA" id="ARBA00022723"/>
    </source>
</evidence>
<dbReference type="eggNOG" id="COG1313">
    <property type="taxonomic scope" value="Bacteria"/>
</dbReference>
<keyword evidence="3 5" id="KW-0408">Iron</keyword>